<dbReference type="EMBL" id="DQ437743">
    <property type="protein sequence ID" value="ABD94694.1"/>
    <property type="molecule type" value="Genomic_DNA"/>
</dbReference>
<reference evidence="1" key="1">
    <citation type="journal article" date="2006" name="J. Bacteriol.">
        <title>Acquisition and evolution of the exoU locus in Pseudomonas aeruginosa.</title>
        <authorList>
            <person name="Kulasekara B.R."/>
            <person name="Kulasekara H.D."/>
            <person name="Wolfgang M.C."/>
            <person name="Stevens L."/>
            <person name="Frank D.W."/>
            <person name="Lory S."/>
        </authorList>
    </citation>
    <scope>NUCLEOTIDE SEQUENCE</scope>
    <source>
        <strain evidence="1">19660</strain>
    </source>
</reference>
<name>Q1W4X9_PSEAI</name>
<dbReference type="AlphaFoldDB" id="Q1W4X9"/>
<protein>
    <submittedName>
        <fullName evidence="1">Transposase derived protein</fullName>
    </submittedName>
</protein>
<accession>Q1W4X9</accession>
<organism evidence="1">
    <name type="scientific">Pseudomonas aeruginosa</name>
    <dbReference type="NCBI Taxonomy" id="287"/>
    <lineage>
        <taxon>Bacteria</taxon>
        <taxon>Pseudomonadati</taxon>
        <taxon>Pseudomonadota</taxon>
        <taxon>Gammaproteobacteria</taxon>
        <taxon>Pseudomonadales</taxon>
        <taxon>Pseudomonadaceae</taxon>
        <taxon>Pseudomonas</taxon>
    </lineage>
</organism>
<gene>
    <name evidence="1" type="ORF">EXB7</name>
</gene>
<evidence type="ECO:0000313" key="1">
    <source>
        <dbReference type="EMBL" id="ABD94694.1"/>
    </source>
</evidence>
<sequence length="82" mass="9333">MKCRAIEALAGRYPVAPMCRLLRVSRSGFYAWQQRPPSAREMANRRLSKEIRTIHHEVNGIVASRPSWRPWGMRVVGTGSLA</sequence>
<proteinExistence type="predicted"/>